<feature type="transmembrane region" description="Helical" evidence="1">
    <location>
        <begin position="123"/>
        <end position="144"/>
    </location>
</feature>
<protein>
    <submittedName>
        <fullName evidence="3">Sensor histidine kinase YesM</fullName>
    </submittedName>
</protein>
<dbReference type="InterPro" id="IPR032834">
    <property type="entry name" value="NatK-like_C"/>
</dbReference>
<evidence type="ECO:0000313" key="4">
    <source>
        <dbReference type="Proteomes" id="UP000184526"/>
    </source>
</evidence>
<name>A0A1M5XP32_9CLOT</name>
<keyword evidence="1" id="KW-0472">Membrane</keyword>
<dbReference type="Proteomes" id="UP000184526">
    <property type="component" value="Unassembled WGS sequence"/>
</dbReference>
<dbReference type="GO" id="GO:0042802">
    <property type="term" value="F:identical protein binding"/>
    <property type="evidence" value="ECO:0007669"/>
    <property type="project" value="TreeGrafter"/>
</dbReference>
<dbReference type="AlphaFoldDB" id="A0A1M5XP32"/>
<feature type="transmembrane region" description="Helical" evidence="1">
    <location>
        <begin position="12"/>
        <end position="32"/>
    </location>
</feature>
<dbReference type="PANTHER" id="PTHR40448">
    <property type="entry name" value="TWO-COMPONENT SENSOR HISTIDINE KINASE"/>
    <property type="match status" value="1"/>
</dbReference>
<dbReference type="STRING" id="1121306.SAMN02745196_02355"/>
<dbReference type="CDD" id="cd16935">
    <property type="entry name" value="HATPase_AgrC-ComD-like"/>
    <property type="match status" value="1"/>
</dbReference>
<feature type="transmembrane region" description="Helical" evidence="1">
    <location>
        <begin position="165"/>
        <end position="187"/>
    </location>
</feature>
<keyword evidence="1" id="KW-0812">Transmembrane</keyword>
<gene>
    <name evidence="3" type="ORF">SAMN02745196_02355</name>
</gene>
<keyword evidence="1" id="KW-1133">Transmembrane helix</keyword>
<dbReference type="Pfam" id="PF14501">
    <property type="entry name" value="HATPase_c_5"/>
    <property type="match status" value="1"/>
</dbReference>
<dbReference type="PANTHER" id="PTHR40448:SF1">
    <property type="entry name" value="TWO-COMPONENT SENSOR HISTIDINE KINASE"/>
    <property type="match status" value="1"/>
</dbReference>
<dbReference type="Gene3D" id="3.30.565.10">
    <property type="entry name" value="Histidine kinase-like ATPase, C-terminal domain"/>
    <property type="match status" value="1"/>
</dbReference>
<feature type="transmembrane region" description="Helical" evidence="1">
    <location>
        <begin position="65"/>
        <end position="83"/>
    </location>
</feature>
<evidence type="ECO:0000259" key="2">
    <source>
        <dbReference type="Pfam" id="PF14501"/>
    </source>
</evidence>
<proteinExistence type="predicted"/>
<dbReference type="SUPFAM" id="SSF55874">
    <property type="entry name" value="ATPase domain of HSP90 chaperone/DNA topoisomerase II/histidine kinase"/>
    <property type="match status" value="1"/>
</dbReference>
<sequence>MIEEIFSQKSLIYSMITIVTLYIYHCFFETFFSKKKRGKHIFLIATYGMFFIITLILFLFIHGGIINIIITIGMLFCITQFYEAKIAHKIFAVLIMIILMSSMEVFVSVMYSTILVIPMENVLVGETALLIIASISRLIPLIIIKCYQFFEKSINDKRNKTLSKIYWITLIMIPTVSIIIIHCIYVLSDEKRINHNWLVATAIVSVLFINILFYYLYDKLIDASESKLENALLSKQIDYYTTQYSQIESNWKESQRLRHDLKHNIINIQSKFSEVSDCNANYIKSEFFKLIDEIDLHEMIIYSGNAAIDTILNHEINVAKKKNIEIDIKVNISGDINVEGKSLCIVLGNALDNAIEACEYLEEKLRKISIKIFEEKGNMYINISNSYLGKINFKDNFPVSIKRDKTAHGIGLRSINKMVNKLGGYMQINTENNIFLLEIILFGVIKGAEDYRIMEKIN</sequence>
<feature type="transmembrane region" description="Helical" evidence="1">
    <location>
        <begin position="41"/>
        <end position="59"/>
    </location>
</feature>
<keyword evidence="3" id="KW-0418">Kinase</keyword>
<feature type="transmembrane region" description="Helical" evidence="1">
    <location>
        <begin position="90"/>
        <end position="117"/>
    </location>
</feature>
<evidence type="ECO:0000313" key="3">
    <source>
        <dbReference type="EMBL" id="SHI01597.1"/>
    </source>
</evidence>
<reference evidence="3 4" key="1">
    <citation type="submission" date="2016-11" db="EMBL/GenBank/DDBJ databases">
        <authorList>
            <person name="Jaros S."/>
            <person name="Januszkiewicz K."/>
            <person name="Wedrychowicz H."/>
        </authorList>
    </citation>
    <scope>NUCLEOTIDE SEQUENCE [LARGE SCALE GENOMIC DNA]</scope>
    <source>
        <strain evidence="3 4">DSM 3089</strain>
    </source>
</reference>
<dbReference type="EMBL" id="FQXP01000009">
    <property type="protein sequence ID" value="SHI01597.1"/>
    <property type="molecule type" value="Genomic_DNA"/>
</dbReference>
<evidence type="ECO:0000256" key="1">
    <source>
        <dbReference type="SAM" id="Phobius"/>
    </source>
</evidence>
<dbReference type="InterPro" id="IPR036890">
    <property type="entry name" value="HATPase_C_sf"/>
</dbReference>
<feature type="domain" description="Sensor histidine kinase NatK-like C-terminal" evidence="2">
    <location>
        <begin position="342"/>
        <end position="441"/>
    </location>
</feature>
<organism evidence="3 4">
    <name type="scientific">Clostridium collagenovorans DSM 3089</name>
    <dbReference type="NCBI Taxonomy" id="1121306"/>
    <lineage>
        <taxon>Bacteria</taxon>
        <taxon>Bacillati</taxon>
        <taxon>Bacillota</taxon>
        <taxon>Clostridia</taxon>
        <taxon>Eubacteriales</taxon>
        <taxon>Clostridiaceae</taxon>
        <taxon>Clostridium</taxon>
    </lineage>
</organism>
<keyword evidence="3" id="KW-0808">Transferase</keyword>
<feature type="transmembrane region" description="Helical" evidence="1">
    <location>
        <begin position="199"/>
        <end position="217"/>
    </location>
</feature>
<accession>A0A1M5XP32</accession>
<keyword evidence="4" id="KW-1185">Reference proteome</keyword>
<dbReference type="RefSeq" id="WP_072832212.1">
    <property type="nucleotide sequence ID" value="NZ_FQXP01000009.1"/>
</dbReference>
<dbReference type="GO" id="GO:0016301">
    <property type="term" value="F:kinase activity"/>
    <property type="evidence" value="ECO:0007669"/>
    <property type="project" value="UniProtKB-KW"/>
</dbReference>
<dbReference type="OrthoDB" id="1634477at2"/>